<accession>M0LDC7</accession>
<dbReference type="PROSITE" id="PS51257">
    <property type="entry name" value="PROKAR_LIPOPROTEIN"/>
    <property type="match status" value="1"/>
</dbReference>
<evidence type="ECO:0000313" key="2">
    <source>
        <dbReference type="EMBL" id="EMA30444.1"/>
    </source>
</evidence>
<sequence length="270" mass="28252">MNRRTVLQFAGISGTAAMAGCLADGLGSDPDGNGDGESAEDDDTPTDESGDSADGTTDGDPDRSPAETVVAFYEAIADDDLDRVDELRHGDAEPFAEDDLEGEPTVEATETIAIDDDTATVEMLVMLSGASVATGWFVDLEREDGTWRVRELHYAMPDDETVLRPNARFEIDRGDESQQVTHVSGDEVQASTLYVRGDGLEQTGSWTDIGGDASGGTDDEPTVTAGDSVTVGVEDEYSLAVVWDDGEVAVGLAQVAGATDTATASSDSGR</sequence>
<gene>
    <name evidence="2" type="ORF">C446_16712</name>
</gene>
<organism evidence="2 3">
    <name type="scientific">Halobiforma nitratireducens JCM 10879</name>
    <dbReference type="NCBI Taxonomy" id="1227454"/>
    <lineage>
        <taxon>Archaea</taxon>
        <taxon>Methanobacteriati</taxon>
        <taxon>Methanobacteriota</taxon>
        <taxon>Stenosarchaea group</taxon>
        <taxon>Halobacteria</taxon>
        <taxon>Halobacteriales</taxon>
        <taxon>Natrialbaceae</taxon>
        <taxon>Halobiforma</taxon>
    </lineage>
</organism>
<dbReference type="Proteomes" id="UP000011607">
    <property type="component" value="Unassembled WGS sequence"/>
</dbReference>
<feature type="compositionally biased region" description="Acidic residues" evidence="1">
    <location>
        <begin position="32"/>
        <end position="51"/>
    </location>
</feature>
<name>M0LDC7_9EURY</name>
<dbReference type="eggNOG" id="arCOG00151">
    <property type="taxonomic scope" value="Archaea"/>
</dbReference>
<keyword evidence="3" id="KW-1185">Reference proteome</keyword>
<comment type="caution">
    <text evidence="2">The sequence shown here is derived from an EMBL/GenBank/DDBJ whole genome shotgun (WGS) entry which is preliminary data.</text>
</comment>
<dbReference type="EMBL" id="AOMA01000176">
    <property type="protein sequence ID" value="EMA30444.1"/>
    <property type="molecule type" value="Genomic_DNA"/>
</dbReference>
<dbReference type="RefSeq" id="WP_006674220.1">
    <property type="nucleotide sequence ID" value="NZ_AOMA01000176.1"/>
</dbReference>
<protein>
    <submittedName>
        <fullName evidence="2">Cell surface glycoprotein</fullName>
    </submittedName>
</protein>
<dbReference type="AlphaFoldDB" id="M0LDC7"/>
<feature type="region of interest" description="Disordered" evidence="1">
    <location>
        <begin position="204"/>
        <end position="226"/>
    </location>
</feature>
<evidence type="ECO:0000256" key="1">
    <source>
        <dbReference type="SAM" id="MobiDB-lite"/>
    </source>
</evidence>
<proteinExistence type="predicted"/>
<dbReference type="OrthoDB" id="204924at2157"/>
<reference evidence="2 3" key="1">
    <citation type="journal article" date="2014" name="PLoS Genet.">
        <title>Phylogenetically driven sequencing of extremely halophilic archaea reveals strategies for static and dynamic osmo-response.</title>
        <authorList>
            <person name="Becker E.A."/>
            <person name="Seitzer P.M."/>
            <person name="Tritt A."/>
            <person name="Larsen D."/>
            <person name="Krusor M."/>
            <person name="Yao A.I."/>
            <person name="Wu D."/>
            <person name="Madern D."/>
            <person name="Eisen J.A."/>
            <person name="Darling A.E."/>
            <person name="Facciotti M.T."/>
        </authorList>
    </citation>
    <scope>NUCLEOTIDE SEQUENCE [LARGE SCALE GENOMIC DNA]</scope>
    <source>
        <strain evidence="2 3">JCM 10879</strain>
    </source>
</reference>
<evidence type="ECO:0000313" key="3">
    <source>
        <dbReference type="Proteomes" id="UP000011607"/>
    </source>
</evidence>
<feature type="region of interest" description="Disordered" evidence="1">
    <location>
        <begin position="20"/>
        <end position="67"/>
    </location>
</feature>